<proteinExistence type="predicted"/>
<dbReference type="Pfam" id="PF01063">
    <property type="entry name" value="Aminotran_4"/>
    <property type="match status" value="1"/>
</dbReference>
<accession>A0A1M6KL14</accession>
<keyword evidence="1" id="KW-0456">Lyase</keyword>
<name>A0A1M6KL14_REIAG</name>
<dbReference type="SUPFAM" id="SSF56752">
    <property type="entry name" value="D-aminoacid aminotransferase-like PLP-dependent enzymes"/>
    <property type="match status" value="1"/>
</dbReference>
<dbReference type="InterPro" id="IPR001544">
    <property type="entry name" value="Aminotrans_IV"/>
</dbReference>
<evidence type="ECO:0000313" key="2">
    <source>
        <dbReference type="Proteomes" id="UP000184474"/>
    </source>
</evidence>
<keyword evidence="2" id="KW-1185">Reference proteome</keyword>
<protein>
    <submittedName>
        <fullName evidence="1">4-amino-4-deoxychorismate lyase</fullName>
    </submittedName>
</protein>
<dbReference type="GO" id="GO:0016829">
    <property type="term" value="F:lyase activity"/>
    <property type="evidence" value="ECO:0007669"/>
    <property type="project" value="UniProtKB-KW"/>
</dbReference>
<dbReference type="Gene3D" id="3.30.470.10">
    <property type="match status" value="1"/>
</dbReference>
<dbReference type="Proteomes" id="UP000184474">
    <property type="component" value="Unassembled WGS sequence"/>
</dbReference>
<dbReference type="AlphaFoldDB" id="A0A1M6KL14"/>
<dbReference type="Gene3D" id="3.20.10.10">
    <property type="entry name" value="D-amino Acid Aminotransferase, subunit A, domain 2"/>
    <property type="match status" value="1"/>
</dbReference>
<dbReference type="STRING" id="156994.SAMN04488028_101614"/>
<dbReference type="EMBL" id="FRAA01000001">
    <property type="protein sequence ID" value="SHJ59531.1"/>
    <property type="molecule type" value="Genomic_DNA"/>
</dbReference>
<evidence type="ECO:0000313" key="1">
    <source>
        <dbReference type="EMBL" id="SHJ59531.1"/>
    </source>
</evidence>
<dbReference type="InterPro" id="IPR043131">
    <property type="entry name" value="BCAT-like_N"/>
</dbReference>
<organism evidence="1 2">
    <name type="scientific">Reichenbachiella agariperforans</name>
    <dbReference type="NCBI Taxonomy" id="156994"/>
    <lineage>
        <taxon>Bacteria</taxon>
        <taxon>Pseudomonadati</taxon>
        <taxon>Bacteroidota</taxon>
        <taxon>Cytophagia</taxon>
        <taxon>Cytophagales</taxon>
        <taxon>Reichenbachiellaceae</taxon>
        <taxon>Reichenbachiella</taxon>
    </lineage>
</organism>
<sequence length="197" mass="22875">MSQFIESINYQGGKPELLDLHQQRVNRTFAHFYPQAHIHDLGKLLPEIPDCNQHKCRVLYDESEVYVEFIVYHRPTIQSLRLVEGDEIDYTYKYVDRSALSTLFEKRGEADDIIIVKDGMLTDSYFANLAFYDGNRWLTPETPLLSGIRRTQLINEKILHPTKISVSDLRRFQKVSLINAMNDLSKLEINVDGIISN</sequence>
<dbReference type="InterPro" id="IPR036038">
    <property type="entry name" value="Aminotransferase-like"/>
</dbReference>
<gene>
    <name evidence="1" type="ORF">SAMN04488028_101614</name>
</gene>
<reference evidence="2" key="1">
    <citation type="submission" date="2016-11" db="EMBL/GenBank/DDBJ databases">
        <authorList>
            <person name="Varghese N."/>
            <person name="Submissions S."/>
        </authorList>
    </citation>
    <scope>NUCLEOTIDE SEQUENCE [LARGE SCALE GENOMIC DNA]</scope>
    <source>
        <strain evidence="2">DSM 26134</strain>
    </source>
</reference>
<dbReference type="InterPro" id="IPR043132">
    <property type="entry name" value="BCAT-like_C"/>
</dbReference>
<dbReference type="RefSeq" id="WP_073119289.1">
    <property type="nucleotide sequence ID" value="NZ_FRAA01000001.1"/>
</dbReference>